<dbReference type="EMBL" id="JABBNU010000008">
    <property type="protein sequence ID" value="NMM49502.1"/>
    <property type="molecule type" value="Genomic_DNA"/>
</dbReference>
<dbReference type="SUPFAM" id="SSF53807">
    <property type="entry name" value="Helical backbone' metal receptor"/>
    <property type="match status" value="1"/>
</dbReference>
<dbReference type="Pfam" id="PF01497">
    <property type="entry name" value="Peripla_BP_2"/>
    <property type="match status" value="1"/>
</dbReference>
<accession>A0A848J8X5</accession>
<dbReference type="PROSITE" id="PS50983">
    <property type="entry name" value="FE_B12_PBP"/>
    <property type="match status" value="1"/>
</dbReference>
<evidence type="ECO:0000313" key="3">
    <source>
        <dbReference type="Proteomes" id="UP000559010"/>
    </source>
</evidence>
<reference evidence="2 3" key="1">
    <citation type="submission" date="2020-04" db="EMBL/GenBank/DDBJ databases">
        <title>Flammeovirgaceae bacterium KN852 isolated from deep sea.</title>
        <authorList>
            <person name="Zhang D.-C."/>
        </authorList>
    </citation>
    <scope>NUCLEOTIDE SEQUENCE [LARGE SCALE GENOMIC DNA]</scope>
    <source>
        <strain evidence="2 3">KN852</strain>
    </source>
</reference>
<organism evidence="2 3">
    <name type="scientific">Marinigracilibium pacificum</name>
    <dbReference type="NCBI Taxonomy" id="2729599"/>
    <lineage>
        <taxon>Bacteria</taxon>
        <taxon>Pseudomonadati</taxon>
        <taxon>Bacteroidota</taxon>
        <taxon>Cytophagia</taxon>
        <taxon>Cytophagales</taxon>
        <taxon>Flammeovirgaceae</taxon>
        <taxon>Marinigracilibium</taxon>
    </lineage>
</organism>
<dbReference type="AlphaFoldDB" id="A0A848J8X5"/>
<feature type="domain" description="Fe/B12 periplasmic-binding" evidence="1">
    <location>
        <begin position="91"/>
        <end position="363"/>
    </location>
</feature>
<evidence type="ECO:0000259" key="1">
    <source>
        <dbReference type="PROSITE" id="PS50983"/>
    </source>
</evidence>
<dbReference type="RefSeq" id="WP_169682672.1">
    <property type="nucleotide sequence ID" value="NZ_JABBNU010000008.1"/>
</dbReference>
<protein>
    <submittedName>
        <fullName evidence="2">ABC transporter substrate-binding protein</fullName>
    </submittedName>
</protein>
<dbReference type="PANTHER" id="PTHR30535">
    <property type="entry name" value="VITAMIN B12-BINDING PROTEIN"/>
    <property type="match status" value="1"/>
</dbReference>
<dbReference type="Gene3D" id="3.40.50.1980">
    <property type="entry name" value="Nitrogenase molybdenum iron protein domain"/>
    <property type="match status" value="2"/>
</dbReference>
<proteinExistence type="predicted"/>
<dbReference type="InterPro" id="IPR002491">
    <property type="entry name" value="ABC_transptr_periplasmic_BD"/>
</dbReference>
<gene>
    <name evidence="2" type="ORF">HH304_13925</name>
</gene>
<dbReference type="PANTHER" id="PTHR30535:SF34">
    <property type="entry name" value="MOLYBDATE-BINDING PROTEIN MOLA"/>
    <property type="match status" value="1"/>
</dbReference>
<evidence type="ECO:0000313" key="2">
    <source>
        <dbReference type="EMBL" id="NMM49502.1"/>
    </source>
</evidence>
<dbReference type="Proteomes" id="UP000559010">
    <property type="component" value="Unassembled WGS sequence"/>
</dbReference>
<comment type="caution">
    <text evidence="2">The sequence shown here is derived from an EMBL/GenBank/DDBJ whole genome shotgun (WGS) entry which is preliminary data.</text>
</comment>
<name>A0A848J8X5_9BACT</name>
<sequence length="376" mass="41812">MKNPFTILTALFFLAIISISCKKTAKNEGSTDAGIIKNDYAKGFSIEKKEDGYLLKLFDTNNEKPLSEILLTNGSSAENNDIPSLSIPLDKVIIGSSTFIGFLDTLESLKIIKGFPGKQLIYDPELLEQINSGTTIDLGNQISWNVEKVAEINPDAMLLNLFGTEDPSIDNIRKLGVPVLYIQDFQEPHPLGKAEWIKVFGLLTGKYEEAISIFDGIKNDYLSLKSSLASIENKRGVTSGMVYEDAWFAPGGDSYMATLIADAGGKYIWEDKSGTGGLPLAKEVILTRAKDAEYWIGAAAFSNYEKLKDHDKLFESIKAVKDKNVYTYIGKVRENGGNDYFERGPVEPHIILKDMVKIMYPEMAEKHKLVYYKALQ</sequence>
<dbReference type="InterPro" id="IPR050902">
    <property type="entry name" value="ABC_Transporter_SBP"/>
</dbReference>
<dbReference type="GO" id="GO:0071281">
    <property type="term" value="P:cellular response to iron ion"/>
    <property type="evidence" value="ECO:0007669"/>
    <property type="project" value="TreeGrafter"/>
</dbReference>
<keyword evidence="3" id="KW-1185">Reference proteome</keyword>
<dbReference type="PROSITE" id="PS51257">
    <property type="entry name" value="PROKAR_LIPOPROTEIN"/>
    <property type="match status" value="1"/>
</dbReference>